<accession>A0A2T7G408</accession>
<dbReference type="Proteomes" id="UP000244446">
    <property type="component" value="Unassembled WGS sequence"/>
</dbReference>
<dbReference type="PANTHER" id="PTHR11895">
    <property type="entry name" value="TRANSAMIDASE"/>
    <property type="match status" value="1"/>
</dbReference>
<dbReference type="AlphaFoldDB" id="A0A2T7G408"/>
<dbReference type="InterPro" id="IPR036928">
    <property type="entry name" value="AS_sf"/>
</dbReference>
<protein>
    <submittedName>
        <fullName evidence="2">Amidase</fullName>
    </submittedName>
</protein>
<evidence type="ECO:0000313" key="2">
    <source>
        <dbReference type="EMBL" id="PVA09138.1"/>
    </source>
</evidence>
<dbReference type="InterPro" id="IPR023631">
    <property type="entry name" value="Amidase_dom"/>
</dbReference>
<reference evidence="2 3" key="1">
    <citation type="submission" date="2018-04" db="EMBL/GenBank/DDBJ databases">
        <title>Pelagivirga bohaiensis gen. nov., sp. nov., a bacterium isolated from the Bohai Sea.</title>
        <authorList>
            <person name="Ji X."/>
        </authorList>
    </citation>
    <scope>NUCLEOTIDE SEQUENCE [LARGE SCALE GENOMIC DNA]</scope>
    <source>
        <strain evidence="2 3">BH-SD19</strain>
    </source>
</reference>
<dbReference type="SUPFAM" id="SSF75304">
    <property type="entry name" value="Amidase signature (AS) enzymes"/>
    <property type="match status" value="1"/>
</dbReference>
<evidence type="ECO:0000259" key="1">
    <source>
        <dbReference type="Pfam" id="PF01425"/>
    </source>
</evidence>
<gene>
    <name evidence="2" type="ORF">DC366_15595</name>
</gene>
<dbReference type="InterPro" id="IPR000120">
    <property type="entry name" value="Amidase"/>
</dbReference>
<sequence>MDTDTKAPPVQPPFTGPDLCRKEAHEIVALLRAGEVSPQELLTAAQARTEAVEPSINAMPTVCWTRAEAAAGTMAQDCADHPGWLAGLPISIKDLTPVAGVRTTFGTRGLADFIPAASDPLVERLEARGGLVVGKSNTPEFGAGANTFNDVFGPTLNPWDTALNAGGSSGGAAASLATGEVWLAHGSDHGGSLRTPAAYCGVVGLRPSPGRAGGASPDAGFMLESAQGPMARSVMDCALFLDAMSGFEPRFAISYPAPERPFQEAARRASSNLRIAFTPDLNGFGPVDTEMVQHLRAVMEQLQGNGANVDEECPDLTGLERTYHTLRGLNYALLAKRLDPKVRQHLKPVLEENMQSGAALTLDDIADAHLTRSALFNRMVALFERFDVLALPTVGCMPRPQSEEWVREIGGQTLTGYVDWLRFAFLATTTGLPAISVPVGLGPRGMPVGLQLIGKPRGEAALLSAARFVEQVTGGPLGPIDPVTAGGL</sequence>
<evidence type="ECO:0000313" key="3">
    <source>
        <dbReference type="Proteomes" id="UP000244446"/>
    </source>
</evidence>
<dbReference type="InterPro" id="IPR020556">
    <property type="entry name" value="Amidase_CS"/>
</dbReference>
<dbReference type="PROSITE" id="PS00571">
    <property type="entry name" value="AMIDASES"/>
    <property type="match status" value="1"/>
</dbReference>
<dbReference type="PANTHER" id="PTHR11895:SF76">
    <property type="entry name" value="INDOLEACETAMIDE HYDROLASE"/>
    <property type="match status" value="1"/>
</dbReference>
<organism evidence="2 3">
    <name type="scientific">Pelagivirga sediminicola</name>
    <dbReference type="NCBI Taxonomy" id="2170575"/>
    <lineage>
        <taxon>Bacteria</taxon>
        <taxon>Pseudomonadati</taxon>
        <taxon>Pseudomonadota</taxon>
        <taxon>Alphaproteobacteria</taxon>
        <taxon>Rhodobacterales</taxon>
        <taxon>Paracoccaceae</taxon>
        <taxon>Pelagivirga</taxon>
    </lineage>
</organism>
<proteinExistence type="predicted"/>
<dbReference type="GO" id="GO:0003824">
    <property type="term" value="F:catalytic activity"/>
    <property type="evidence" value="ECO:0007669"/>
    <property type="project" value="InterPro"/>
</dbReference>
<dbReference type="Pfam" id="PF01425">
    <property type="entry name" value="Amidase"/>
    <property type="match status" value="1"/>
</dbReference>
<name>A0A2T7G408_9RHOB</name>
<comment type="caution">
    <text evidence="2">The sequence shown here is derived from an EMBL/GenBank/DDBJ whole genome shotgun (WGS) entry which is preliminary data.</text>
</comment>
<dbReference type="OrthoDB" id="9777859at2"/>
<dbReference type="EMBL" id="QCYH01000011">
    <property type="protein sequence ID" value="PVA09138.1"/>
    <property type="molecule type" value="Genomic_DNA"/>
</dbReference>
<dbReference type="Gene3D" id="3.90.1300.10">
    <property type="entry name" value="Amidase signature (AS) domain"/>
    <property type="match status" value="1"/>
</dbReference>
<feature type="domain" description="Amidase" evidence="1">
    <location>
        <begin position="40"/>
        <end position="463"/>
    </location>
</feature>
<dbReference type="RefSeq" id="WP_108693151.1">
    <property type="nucleotide sequence ID" value="NZ_QCYH01000011.1"/>
</dbReference>
<keyword evidence="3" id="KW-1185">Reference proteome</keyword>